<keyword evidence="10" id="KW-1185">Reference proteome</keyword>
<evidence type="ECO:0000313" key="9">
    <source>
        <dbReference type="Ensembl" id="ENSSRHP00000040284.1"/>
    </source>
</evidence>
<dbReference type="Ensembl" id="ENSSRHT00000041438.1">
    <property type="protein sequence ID" value="ENSSRHP00000040284.1"/>
    <property type="gene ID" value="ENSSRHG00000020495.1"/>
</dbReference>
<keyword evidence="5" id="KW-0479">Metal-binding</keyword>
<sequence>MARLIYRLHDRRAFRRERVMRDRTNPLDIYGDRELIERFRFSRVELLELINELSPQLQHATDRNGPAGRYDECLALQSRAQIHVRLPTQEEATRTKDKFRRDSGIPGIFGCIDGTHVRIQAPSKNEYLFVNRKGFHSINVQVVCDANMKLIDVVARWYGSSALAQMCEEGRLSGIMLGDSGYPLNKWLMTPVMVPRTEQERQFNYVHSRTRSIIERCSSLLHFLPCRFHCLHSEIRMEPERVCTIVCAAAVLHNICTDKRVPLPAEDLGPVDLKHTEHFFKS</sequence>
<dbReference type="PANTHER" id="PTHR22930">
    <property type="match status" value="1"/>
</dbReference>
<comment type="cofactor">
    <cofactor evidence="1">
        <name>a divalent metal cation</name>
        <dbReference type="ChEBI" id="CHEBI:60240"/>
    </cofactor>
</comment>
<keyword evidence="4" id="KW-0540">Nuclease</keyword>
<name>A0A673IH05_9TELE</name>
<evidence type="ECO:0000256" key="5">
    <source>
        <dbReference type="ARBA" id="ARBA00022723"/>
    </source>
</evidence>
<dbReference type="GO" id="GO:0016787">
    <property type="term" value="F:hydrolase activity"/>
    <property type="evidence" value="ECO:0007669"/>
    <property type="project" value="UniProtKB-KW"/>
</dbReference>
<proteinExistence type="inferred from homology"/>
<keyword evidence="7" id="KW-0539">Nucleus</keyword>
<evidence type="ECO:0000259" key="8">
    <source>
        <dbReference type="Pfam" id="PF13359"/>
    </source>
</evidence>
<protein>
    <recommendedName>
        <fullName evidence="8">DDE Tnp4 domain-containing protein</fullName>
    </recommendedName>
</protein>
<feature type="domain" description="DDE Tnp4" evidence="8">
    <location>
        <begin position="112"/>
        <end position="254"/>
    </location>
</feature>
<evidence type="ECO:0000256" key="6">
    <source>
        <dbReference type="ARBA" id="ARBA00022801"/>
    </source>
</evidence>
<dbReference type="AlphaFoldDB" id="A0A673IH05"/>
<evidence type="ECO:0000256" key="1">
    <source>
        <dbReference type="ARBA" id="ARBA00001968"/>
    </source>
</evidence>
<evidence type="ECO:0000256" key="2">
    <source>
        <dbReference type="ARBA" id="ARBA00004123"/>
    </source>
</evidence>
<accession>A0A673IH05</accession>
<dbReference type="Proteomes" id="UP000472270">
    <property type="component" value="Unassembled WGS sequence"/>
</dbReference>
<keyword evidence="6" id="KW-0378">Hydrolase</keyword>
<organism evidence="9 10">
    <name type="scientific">Sinocyclocheilus rhinocerous</name>
    <dbReference type="NCBI Taxonomy" id="307959"/>
    <lineage>
        <taxon>Eukaryota</taxon>
        <taxon>Metazoa</taxon>
        <taxon>Chordata</taxon>
        <taxon>Craniata</taxon>
        <taxon>Vertebrata</taxon>
        <taxon>Euteleostomi</taxon>
        <taxon>Actinopterygii</taxon>
        <taxon>Neopterygii</taxon>
        <taxon>Teleostei</taxon>
        <taxon>Ostariophysi</taxon>
        <taxon>Cypriniformes</taxon>
        <taxon>Cyprinidae</taxon>
        <taxon>Cyprininae</taxon>
        <taxon>Sinocyclocheilus</taxon>
    </lineage>
</organism>
<dbReference type="InterPro" id="IPR045249">
    <property type="entry name" value="HARBI1-like"/>
</dbReference>
<dbReference type="PANTHER" id="PTHR22930:SF286">
    <property type="entry name" value="NUCLEASE HARBI1"/>
    <property type="match status" value="1"/>
</dbReference>
<dbReference type="GO" id="GO:0046872">
    <property type="term" value="F:metal ion binding"/>
    <property type="evidence" value="ECO:0007669"/>
    <property type="project" value="UniProtKB-KW"/>
</dbReference>
<dbReference type="InterPro" id="IPR027806">
    <property type="entry name" value="HARBI1_dom"/>
</dbReference>
<comment type="similarity">
    <text evidence="3">Belongs to the HARBI1 family.</text>
</comment>
<dbReference type="GO" id="GO:0005634">
    <property type="term" value="C:nucleus"/>
    <property type="evidence" value="ECO:0007669"/>
    <property type="project" value="UniProtKB-SubCell"/>
</dbReference>
<evidence type="ECO:0000256" key="3">
    <source>
        <dbReference type="ARBA" id="ARBA00006958"/>
    </source>
</evidence>
<reference evidence="9" key="1">
    <citation type="submission" date="2025-08" db="UniProtKB">
        <authorList>
            <consortium name="Ensembl"/>
        </authorList>
    </citation>
    <scope>IDENTIFICATION</scope>
</reference>
<comment type="subcellular location">
    <subcellularLocation>
        <location evidence="2">Nucleus</location>
    </subcellularLocation>
</comment>
<evidence type="ECO:0000256" key="4">
    <source>
        <dbReference type="ARBA" id="ARBA00022722"/>
    </source>
</evidence>
<reference evidence="9" key="2">
    <citation type="submission" date="2025-09" db="UniProtKB">
        <authorList>
            <consortium name="Ensembl"/>
        </authorList>
    </citation>
    <scope>IDENTIFICATION</scope>
</reference>
<dbReference type="Pfam" id="PF13359">
    <property type="entry name" value="DDE_Tnp_4"/>
    <property type="match status" value="1"/>
</dbReference>
<evidence type="ECO:0000313" key="10">
    <source>
        <dbReference type="Proteomes" id="UP000472270"/>
    </source>
</evidence>
<evidence type="ECO:0000256" key="7">
    <source>
        <dbReference type="ARBA" id="ARBA00023242"/>
    </source>
</evidence>
<dbReference type="GO" id="GO:0004518">
    <property type="term" value="F:nuclease activity"/>
    <property type="evidence" value="ECO:0007669"/>
    <property type="project" value="UniProtKB-KW"/>
</dbReference>